<accession>A0A8S1H7D2</accession>
<proteinExistence type="predicted"/>
<gene>
    <name evidence="1" type="ORF">CAUJ_LOCUS6960</name>
</gene>
<sequence length="172" mass="19736">MNELSCRMMNLDNPAYLYKSLIERKMLLRQMANSLNKLKERREERDKAVMQGLPPVETGLGNLLDFSIENRTRKQGLLERLIRTSQERCDEYRSVHINEIDRRFVTEILTGLGLTRGDEIFSEILQQFPEPPKRGHSLTLEGVEAVGNNAMPVVAIGQGVQNHNIDVEMEEV</sequence>
<evidence type="ECO:0000313" key="2">
    <source>
        <dbReference type="Proteomes" id="UP000835052"/>
    </source>
</evidence>
<comment type="caution">
    <text evidence="1">The sequence shown here is derived from an EMBL/GenBank/DDBJ whole genome shotgun (WGS) entry which is preliminary data.</text>
</comment>
<dbReference type="EMBL" id="CAJGYM010000019">
    <property type="protein sequence ID" value="CAD6191041.1"/>
    <property type="molecule type" value="Genomic_DNA"/>
</dbReference>
<dbReference type="Proteomes" id="UP000835052">
    <property type="component" value="Unassembled WGS sequence"/>
</dbReference>
<dbReference type="AlphaFoldDB" id="A0A8S1H7D2"/>
<protein>
    <submittedName>
        <fullName evidence="1">Uncharacterized protein</fullName>
    </submittedName>
</protein>
<name>A0A8S1H7D2_9PELO</name>
<organism evidence="1 2">
    <name type="scientific">Caenorhabditis auriculariae</name>
    <dbReference type="NCBI Taxonomy" id="2777116"/>
    <lineage>
        <taxon>Eukaryota</taxon>
        <taxon>Metazoa</taxon>
        <taxon>Ecdysozoa</taxon>
        <taxon>Nematoda</taxon>
        <taxon>Chromadorea</taxon>
        <taxon>Rhabditida</taxon>
        <taxon>Rhabditina</taxon>
        <taxon>Rhabditomorpha</taxon>
        <taxon>Rhabditoidea</taxon>
        <taxon>Rhabditidae</taxon>
        <taxon>Peloderinae</taxon>
        <taxon>Caenorhabditis</taxon>
    </lineage>
</organism>
<evidence type="ECO:0000313" key="1">
    <source>
        <dbReference type="EMBL" id="CAD6191041.1"/>
    </source>
</evidence>
<reference evidence="1" key="1">
    <citation type="submission" date="2020-10" db="EMBL/GenBank/DDBJ databases">
        <authorList>
            <person name="Kikuchi T."/>
        </authorList>
    </citation>
    <scope>NUCLEOTIDE SEQUENCE</scope>
    <source>
        <strain evidence="1">NKZ352</strain>
    </source>
</reference>
<keyword evidence="2" id="KW-1185">Reference proteome</keyword>